<sequence length="481" mass="53277">MEIYNKLFIGGEWVNSSSEKQMDVINPATEEVWAQVPEGNADDVDRAVEAARKAFNGPWKRMSTYERSAILRKMGDLMEENANFLAALETKENGKPLHITTREAKMYNQWWYYYAGITDKIHGETIPFEDHKHIFTIREPIGVVAAIIPWNGPIQLLTWKLTVALATGNTIVVKPAETSPVTALEIAKLSELAGFPPGVINVVTGYGSVVGDRISSHPDIDKIAFTGYGDTARKIMKSAAESSNIKRFSFELGGKSPNIIFPDADLDKALNAAVEHGFAITGQSCALSSRVLVHRDIYDEFIVKFKEKAAQIKVGNPQEQVDIGPHAHKQQLEKTLSYIQIGKEEGAELILGGDRPRHLKKGYYVNPTLFVNVKPSMRIAQEEIFGPVVSVIPFSSEEEAIEIANGVSYGLTAAVWTKDIARGHRMAKALQSGMVWLNTYRYTRWVTPYGGYKSSGVGRENGLESIKDFTQVKTVVVDLEG</sequence>
<dbReference type="InterPro" id="IPR015590">
    <property type="entry name" value="Aldehyde_DH_dom"/>
</dbReference>
<dbReference type="Pfam" id="PF00171">
    <property type="entry name" value="Aldedh"/>
    <property type="match status" value="1"/>
</dbReference>
<organism evidence="6 7">
    <name type="scientific">Neobacillus niacini</name>
    <dbReference type="NCBI Taxonomy" id="86668"/>
    <lineage>
        <taxon>Bacteria</taxon>
        <taxon>Bacillati</taxon>
        <taxon>Bacillota</taxon>
        <taxon>Bacilli</taxon>
        <taxon>Bacillales</taxon>
        <taxon>Bacillaceae</taxon>
        <taxon>Neobacillus</taxon>
    </lineage>
</organism>
<dbReference type="InterPro" id="IPR029510">
    <property type="entry name" value="Ald_DH_CS_GLU"/>
</dbReference>
<dbReference type="PANTHER" id="PTHR11699">
    <property type="entry name" value="ALDEHYDE DEHYDROGENASE-RELATED"/>
    <property type="match status" value="1"/>
</dbReference>
<dbReference type="GO" id="GO:0004029">
    <property type="term" value="F:aldehyde dehydrogenase (NAD+) activity"/>
    <property type="evidence" value="ECO:0007669"/>
    <property type="project" value="UniProtKB-EC"/>
</dbReference>
<evidence type="ECO:0000313" key="7">
    <source>
        <dbReference type="Proteomes" id="UP000548423"/>
    </source>
</evidence>
<evidence type="ECO:0000259" key="5">
    <source>
        <dbReference type="Pfam" id="PF00171"/>
    </source>
</evidence>
<dbReference type="PROSITE" id="PS00687">
    <property type="entry name" value="ALDEHYDE_DEHYDR_GLU"/>
    <property type="match status" value="1"/>
</dbReference>
<evidence type="ECO:0000256" key="4">
    <source>
        <dbReference type="RuleBase" id="RU003345"/>
    </source>
</evidence>
<dbReference type="EMBL" id="JACCBX010000002">
    <property type="protein sequence ID" value="NYE04274.1"/>
    <property type="molecule type" value="Genomic_DNA"/>
</dbReference>
<accession>A0A852TA69</accession>
<dbReference type="Proteomes" id="UP000548423">
    <property type="component" value="Unassembled WGS sequence"/>
</dbReference>
<dbReference type="Gene3D" id="3.40.605.10">
    <property type="entry name" value="Aldehyde Dehydrogenase, Chain A, domain 1"/>
    <property type="match status" value="1"/>
</dbReference>
<feature type="domain" description="Aldehyde dehydrogenase" evidence="5">
    <location>
        <begin position="13"/>
        <end position="475"/>
    </location>
</feature>
<comment type="caution">
    <text evidence="6">The sequence shown here is derived from an EMBL/GenBank/DDBJ whole genome shotgun (WGS) entry which is preliminary data.</text>
</comment>
<dbReference type="CDD" id="cd07114">
    <property type="entry name" value="ALDH_DhaS"/>
    <property type="match status" value="1"/>
</dbReference>
<dbReference type="Gene3D" id="3.40.309.10">
    <property type="entry name" value="Aldehyde Dehydrogenase, Chain A, domain 2"/>
    <property type="match status" value="1"/>
</dbReference>
<dbReference type="AlphaFoldDB" id="A0A852TA69"/>
<dbReference type="SUPFAM" id="SSF53720">
    <property type="entry name" value="ALDH-like"/>
    <property type="match status" value="1"/>
</dbReference>
<dbReference type="InterPro" id="IPR016161">
    <property type="entry name" value="Ald_DH/histidinol_DH"/>
</dbReference>
<proteinExistence type="inferred from homology"/>
<reference evidence="7" key="2">
    <citation type="submission" date="2020-08" db="EMBL/GenBank/DDBJ databases">
        <title>The Agave Microbiome: Exploring the role of microbial communities in plant adaptations to desert environments.</title>
        <authorList>
            <person name="Partida-Martinez L.P."/>
        </authorList>
    </citation>
    <scope>NUCLEOTIDE SEQUENCE [LARGE SCALE GENOMIC DNA]</scope>
    <source>
        <strain evidence="7">AT2.8</strain>
    </source>
</reference>
<evidence type="ECO:0000256" key="1">
    <source>
        <dbReference type="ARBA" id="ARBA00009986"/>
    </source>
</evidence>
<dbReference type="InterPro" id="IPR016162">
    <property type="entry name" value="Ald_DH_N"/>
</dbReference>
<dbReference type="EC" id="1.2.1.3" evidence="6"/>
<gene>
    <name evidence="6" type="ORF">F4694_001018</name>
</gene>
<evidence type="ECO:0000313" key="6">
    <source>
        <dbReference type="EMBL" id="NYE04274.1"/>
    </source>
</evidence>
<dbReference type="InterPro" id="IPR016163">
    <property type="entry name" value="Ald_DH_C"/>
</dbReference>
<name>A0A852TA69_9BACI</name>
<evidence type="ECO:0000256" key="2">
    <source>
        <dbReference type="ARBA" id="ARBA00023002"/>
    </source>
</evidence>
<dbReference type="FunFam" id="3.40.605.10:FF:000007">
    <property type="entry name" value="NAD/NADP-dependent betaine aldehyde dehydrogenase"/>
    <property type="match status" value="1"/>
</dbReference>
<comment type="similarity">
    <text evidence="1 4">Belongs to the aldehyde dehydrogenase family.</text>
</comment>
<evidence type="ECO:0000256" key="3">
    <source>
        <dbReference type="PROSITE-ProRule" id="PRU10007"/>
    </source>
</evidence>
<keyword evidence="2 4" id="KW-0560">Oxidoreductase</keyword>
<dbReference type="FunFam" id="3.40.309.10:FF:000012">
    <property type="entry name" value="Betaine aldehyde dehydrogenase"/>
    <property type="match status" value="1"/>
</dbReference>
<feature type="active site" evidence="3">
    <location>
        <position position="251"/>
    </location>
</feature>
<reference evidence="7" key="1">
    <citation type="submission" date="2020-07" db="EMBL/GenBank/DDBJ databases">
        <authorList>
            <person name="Partida-Martinez L."/>
            <person name="Huntemann M."/>
            <person name="Clum A."/>
            <person name="Wang J."/>
            <person name="Palaniappan K."/>
            <person name="Ritter S."/>
            <person name="Chen I.-M."/>
            <person name="Stamatis D."/>
            <person name="Reddy T."/>
            <person name="O'Malley R."/>
            <person name="Daum C."/>
            <person name="Shapiro N."/>
            <person name="Ivanova N."/>
            <person name="Kyrpides N."/>
            <person name="Woyke T."/>
        </authorList>
    </citation>
    <scope>NUCLEOTIDE SEQUENCE [LARGE SCALE GENOMIC DNA]</scope>
    <source>
        <strain evidence="7">AT2.8</strain>
    </source>
</reference>
<protein>
    <submittedName>
        <fullName evidence="6">Aldehyde dehydrogenase (NAD+)</fullName>
        <ecNumber evidence="6">1.2.1.3</ecNumber>
    </submittedName>
</protein>